<dbReference type="PANTHER" id="PTHR12181">
    <property type="entry name" value="LIPIN"/>
    <property type="match status" value="1"/>
</dbReference>
<evidence type="ECO:0000256" key="1">
    <source>
        <dbReference type="ARBA" id="ARBA00005476"/>
    </source>
</evidence>
<dbReference type="InterPro" id="IPR007651">
    <property type="entry name" value="Lipin_N"/>
</dbReference>
<comment type="caution">
    <text evidence="4">The sequence shown here is derived from an EMBL/GenBank/DDBJ whole genome shotgun (WGS) entry which is preliminary data.</text>
</comment>
<evidence type="ECO:0000313" key="5">
    <source>
        <dbReference type="Proteomes" id="UP000516437"/>
    </source>
</evidence>
<proteinExistence type="inferred from homology"/>
<dbReference type="InterPro" id="IPR031315">
    <property type="entry name" value="LNS2/PITP"/>
</dbReference>
<dbReference type="InterPro" id="IPR026058">
    <property type="entry name" value="LIPIN"/>
</dbReference>
<dbReference type="Proteomes" id="UP000516437">
    <property type="component" value="Chromosome 3"/>
</dbReference>
<feature type="compositionally biased region" description="Low complexity" evidence="2">
    <location>
        <begin position="884"/>
        <end position="894"/>
    </location>
</feature>
<dbReference type="SUPFAM" id="SSF56784">
    <property type="entry name" value="HAD-like"/>
    <property type="match status" value="1"/>
</dbReference>
<dbReference type="PANTHER" id="PTHR12181:SF12">
    <property type="entry name" value="PHOSPHATIDATE PHOSPHATASE"/>
    <property type="match status" value="1"/>
</dbReference>
<evidence type="ECO:0000313" key="4">
    <source>
        <dbReference type="EMBL" id="KAB1220363.1"/>
    </source>
</evidence>
<feature type="region of interest" description="Disordered" evidence="2">
    <location>
        <begin position="99"/>
        <end position="124"/>
    </location>
</feature>
<protein>
    <submittedName>
        <fullName evidence="4">Phosphatidate phosphatase PAH2</fullName>
    </submittedName>
</protein>
<dbReference type="OrthoDB" id="4567at2759"/>
<organism evidence="4 5">
    <name type="scientific">Morella rubra</name>
    <name type="common">Chinese bayberry</name>
    <dbReference type="NCBI Taxonomy" id="262757"/>
    <lineage>
        <taxon>Eukaryota</taxon>
        <taxon>Viridiplantae</taxon>
        <taxon>Streptophyta</taxon>
        <taxon>Embryophyta</taxon>
        <taxon>Tracheophyta</taxon>
        <taxon>Spermatophyta</taxon>
        <taxon>Magnoliopsida</taxon>
        <taxon>eudicotyledons</taxon>
        <taxon>Gunneridae</taxon>
        <taxon>Pentapetalae</taxon>
        <taxon>rosids</taxon>
        <taxon>fabids</taxon>
        <taxon>Fagales</taxon>
        <taxon>Myricaceae</taxon>
        <taxon>Morella</taxon>
    </lineage>
</organism>
<sequence>MYAVERLGSYITRGVYSVSGPFHPFGGAVDIVAVEQQDGSFKSSPWYVRFGKFQGVLKAKEKVVNVSVNGVEANFHMCLNHKGEAYFLREVDVQEGESVPLSLSSGDEADAQPNNDKPPLKSRSYNFDALNSVEKVDVKNDRQPLKSKSYNFDASTSNSVGKIDVKNGKVMSRTSSRRSRILGLVFGRRSMKEEVYQEGESGNGVERADSMERAEIAANLLELQWSTNLAIKKPRKDIADKYVQIADEKGEVSSSKHGNVENSLDQGALHKETVSHIEQVGGSSPSAFENLQSFVEETRTEVSCIGAPEQVSEFMAGESVLEGKCEMKSSMSQKIDIGDTEHDENEKVQYSIELEEYPGKHIDEEQAFHARDILPGCGISQEVSETDKVNSCIYCETSERSIVAMDGSGEHTHETVYLASEGHGEVCVHTEMLRSATELLLEDTVNIKVAEDDDLQTEPVEVPENYSPPTSPFCSCVPKSNVVDREEPLAPPDFYSQMVSMDPTLGSVDEAESKGACIISGFSNLAPETQDNENKKEEEITSKFQASLESVCDYITTEAIPILPSGSSEEEHFLFSDLDGISKMQFVKSISPEQADKESCSISPGFINEANVPLNERYELSSSSDNCFEENSLSDLENSIEKLRVMSHPIIVPGTHKVSARKVGQLVESLPNLGYRPEHDIDHPLSHSQGASSKVLNLKWQTGDSSCIKSDRYPEMTLEQPNIEDTLTAPEHMVDLEENPSTDLENLVEKLRITSNPIIIPRTNKLSVEEVGRLVESLPNLWSCPENLDAQDTVHPLSHSLDSSFKPMDVKGDSSSINLVKDPQLALEQPNNKDTQILGEPKKVLPNPALGTIAVDKLKTTLKGDPSKARVASGGSWRIWPFSSRRSSSKNESSVGMDGSNTVPKPKLEKMMKAMTPTSEQLASLNLKEGKNIVTFTFSTAMLGKQQVDARIYLWKWNTRIVISDVDGTITKSDVLGQFMPLVGIDWSQTGVAHLFTAIKENGYQLLFLSARAISQAYHTRQFLFNLKQDGKALPEGPVVISPDGLFPSLYREVIRRAPHEFKISCLEAIRALFPSDCNPFYAGFGNRDTDEFSYLKVGIPKGKIFIINPKLPNILSFQGEVAVNRRVDTRSYSSLHALVNGMFPPTTSSEQEDFNSWNYWKLPPPAFCV</sequence>
<evidence type="ECO:0000259" key="3">
    <source>
        <dbReference type="SMART" id="SM00775"/>
    </source>
</evidence>
<gene>
    <name evidence="4" type="ORF">CJ030_MR3G009823</name>
</gene>
<feature type="region of interest" description="Disordered" evidence="2">
    <location>
        <begin position="884"/>
        <end position="905"/>
    </location>
</feature>
<dbReference type="GO" id="GO:0008195">
    <property type="term" value="F:phosphatidate phosphatase activity"/>
    <property type="evidence" value="ECO:0007669"/>
    <property type="project" value="TreeGrafter"/>
</dbReference>
<dbReference type="Pfam" id="PF04571">
    <property type="entry name" value="Lipin_N"/>
    <property type="match status" value="1"/>
</dbReference>
<reference evidence="4 5" key="1">
    <citation type="journal article" date="2019" name="Plant Biotechnol. J.">
        <title>The red bayberry genome and genetic basis of sex determination.</title>
        <authorList>
            <person name="Jia H.M."/>
            <person name="Jia H.J."/>
            <person name="Cai Q.L."/>
            <person name="Wang Y."/>
            <person name="Zhao H.B."/>
            <person name="Yang W.F."/>
            <person name="Wang G.Y."/>
            <person name="Li Y.H."/>
            <person name="Zhan D.L."/>
            <person name="Shen Y.T."/>
            <person name="Niu Q.F."/>
            <person name="Chang L."/>
            <person name="Qiu J."/>
            <person name="Zhao L."/>
            <person name="Xie H.B."/>
            <person name="Fu W.Y."/>
            <person name="Jin J."/>
            <person name="Li X.W."/>
            <person name="Jiao Y."/>
            <person name="Zhou C.C."/>
            <person name="Tu T."/>
            <person name="Chai C.Y."/>
            <person name="Gao J.L."/>
            <person name="Fan L.J."/>
            <person name="van de Weg E."/>
            <person name="Wang J.Y."/>
            <person name="Gao Z.S."/>
        </authorList>
    </citation>
    <scope>NUCLEOTIDE SEQUENCE [LARGE SCALE GENOMIC DNA]</scope>
    <source>
        <tissue evidence="4">Leaves</tissue>
    </source>
</reference>
<dbReference type="SMART" id="SM00775">
    <property type="entry name" value="LNS2"/>
    <property type="match status" value="1"/>
</dbReference>
<name>A0A6A1W650_9ROSI</name>
<dbReference type="InterPro" id="IPR036412">
    <property type="entry name" value="HAD-like_sf"/>
</dbReference>
<comment type="similarity">
    <text evidence="1">Belongs to the lipin family.</text>
</comment>
<feature type="domain" description="LNS2/PITP" evidence="3">
    <location>
        <begin position="961"/>
        <end position="1117"/>
    </location>
</feature>
<keyword evidence="5" id="KW-1185">Reference proteome</keyword>
<dbReference type="InterPro" id="IPR013209">
    <property type="entry name" value="LNS2"/>
</dbReference>
<dbReference type="EMBL" id="RXIC02000021">
    <property type="protein sequence ID" value="KAB1220363.1"/>
    <property type="molecule type" value="Genomic_DNA"/>
</dbReference>
<evidence type="ECO:0000256" key="2">
    <source>
        <dbReference type="SAM" id="MobiDB-lite"/>
    </source>
</evidence>
<dbReference type="AlphaFoldDB" id="A0A6A1W650"/>
<accession>A0A6A1W650</accession>
<dbReference type="Pfam" id="PF08235">
    <property type="entry name" value="LNS2"/>
    <property type="match status" value="1"/>
</dbReference>